<dbReference type="Proteomes" id="UP000799750">
    <property type="component" value="Unassembled WGS sequence"/>
</dbReference>
<sequence length="175" mass="18603">MSAPPRPSAEAPPFAASQTGLLPSSRRPGAADASSTNTTSNVIPSSLGGDDESPQRPPPERWTASFCSPEQIDDLGKIAFQRFAQTGIEHGTSRSTTSMPLITSDHAQPPMLHPQPLRRQSQHSVFAKAVLLSQTLVHSIERGHDFRGESGGAVRTSDKTPATEPTSQPVTTKKA</sequence>
<evidence type="ECO:0000313" key="2">
    <source>
        <dbReference type="EMBL" id="KAF2502125.1"/>
    </source>
</evidence>
<name>A0A6A6RBE6_9PEZI</name>
<evidence type="ECO:0000313" key="3">
    <source>
        <dbReference type="Proteomes" id="UP000799750"/>
    </source>
</evidence>
<organism evidence="2 3">
    <name type="scientific">Lophium mytilinum</name>
    <dbReference type="NCBI Taxonomy" id="390894"/>
    <lineage>
        <taxon>Eukaryota</taxon>
        <taxon>Fungi</taxon>
        <taxon>Dikarya</taxon>
        <taxon>Ascomycota</taxon>
        <taxon>Pezizomycotina</taxon>
        <taxon>Dothideomycetes</taxon>
        <taxon>Pleosporomycetidae</taxon>
        <taxon>Mytilinidiales</taxon>
        <taxon>Mytilinidiaceae</taxon>
        <taxon>Lophium</taxon>
    </lineage>
</organism>
<feature type="compositionally biased region" description="Polar residues" evidence="1">
    <location>
        <begin position="159"/>
        <end position="175"/>
    </location>
</feature>
<feature type="region of interest" description="Disordered" evidence="1">
    <location>
        <begin position="86"/>
        <end position="121"/>
    </location>
</feature>
<accession>A0A6A6RBE6</accession>
<proteinExistence type="predicted"/>
<feature type="compositionally biased region" description="Low complexity" evidence="1">
    <location>
        <begin position="8"/>
        <end position="17"/>
    </location>
</feature>
<protein>
    <submittedName>
        <fullName evidence="2">Uncharacterized protein</fullName>
    </submittedName>
</protein>
<dbReference type="AlphaFoldDB" id="A0A6A6RBE6"/>
<feature type="compositionally biased region" description="Polar residues" evidence="1">
    <location>
        <begin position="33"/>
        <end position="44"/>
    </location>
</feature>
<feature type="region of interest" description="Disordered" evidence="1">
    <location>
        <begin position="141"/>
        <end position="175"/>
    </location>
</feature>
<dbReference type="EMBL" id="MU004181">
    <property type="protein sequence ID" value="KAF2502125.1"/>
    <property type="molecule type" value="Genomic_DNA"/>
</dbReference>
<keyword evidence="3" id="KW-1185">Reference proteome</keyword>
<reference evidence="2" key="1">
    <citation type="journal article" date="2020" name="Stud. Mycol.">
        <title>101 Dothideomycetes genomes: a test case for predicting lifestyles and emergence of pathogens.</title>
        <authorList>
            <person name="Haridas S."/>
            <person name="Albert R."/>
            <person name="Binder M."/>
            <person name="Bloem J."/>
            <person name="Labutti K."/>
            <person name="Salamov A."/>
            <person name="Andreopoulos B."/>
            <person name="Baker S."/>
            <person name="Barry K."/>
            <person name="Bills G."/>
            <person name="Bluhm B."/>
            <person name="Cannon C."/>
            <person name="Castanera R."/>
            <person name="Culley D."/>
            <person name="Daum C."/>
            <person name="Ezra D."/>
            <person name="Gonzalez J."/>
            <person name="Henrissat B."/>
            <person name="Kuo A."/>
            <person name="Liang C."/>
            <person name="Lipzen A."/>
            <person name="Lutzoni F."/>
            <person name="Magnuson J."/>
            <person name="Mondo S."/>
            <person name="Nolan M."/>
            <person name="Ohm R."/>
            <person name="Pangilinan J."/>
            <person name="Park H.-J."/>
            <person name="Ramirez L."/>
            <person name="Alfaro M."/>
            <person name="Sun H."/>
            <person name="Tritt A."/>
            <person name="Yoshinaga Y."/>
            <person name="Zwiers L.-H."/>
            <person name="Turgeon B."/>
            <person name="Goodwin S."/>
            <person name="Spatafora J."/>
            <person name="Crous P."/>
            <person name="Grigoriev I."/>
        </authorList>
    </citation>
    <scope>NUCLEOTIDE SEQUENCE</scope>
    <source>
        <strain evidence="2">CBS 269.34</strain>
    </source>
</reference>
<gene>
    <name evidence="2" type="ORF">BU16DRAFT_554198</name>
</gene>
<evidence type="ECO:0000256" key="1">
    <source>
        <dbReference type="SAM" id="MobiDB-lite"/>
    </source>
</evidence>
<feature type="region of interest" description="Disordered" evidence="1">
    <location>
        <begin position="1"/>
        <end position="66"/>
    </location>
</feature>